<evidence type="ECO:0000313" key="7">
    <source>
        <dbReference type="Proteomes" id="UP000030300"/>
    </source>
</evidence>
<dbReference type="GO" id="GO:0005886">
    <property type="term" value="C:plasma membrane"/>
    <property type="evidence" value="ECO:0007669"/>
    <property type="project" value="UniProtKB-SubCell"/>
</dbReference>
<keyword evidence="2" id="KW-1003">Cell membrane</keyword>
<dbReference type="eggNOG" id="COG1079">
    <property type="taxonomic scope" value="Bacteria"/>
</dbReference>
<dbReference type="RefSeq" id="WP_038681706.1">
    <property type="nucleotide sequence ID" value="NZ_BJMC01000014.1"/>
</dbReference>
<name>A0A0A1DNI8_NOCSI</name>
<organism evidence="6 7">
    <name type="scientific">Nocardioides simplex</name>
    <name type="common">Arthrobacter simplex</name>
    <dbReference type="NCBI Taxonomy" id="2045"/>
    <lineage>
        <taxon>Bacteria</taxon>
        <taxon>Bacillati</taxon>
        <taxon>Actinomycetota</taxon>
        <taxon>Actinomycetes</taxon>
        <taxon>Propionibacteriales</taxon>
        <taxon>Nocardioidaceae</taxon>
        <taxon>Pimelobacter</taxon>
    </lineage>
</organism>
<comment type="subcellular location">
    <subcellularLocation>
        <location evidence="1">Cell membrane</location>
        <topology evidence="1">Multi-pass membrane protein</topology>
    </subcellularLocation>
</comment>
<keyword evidence="5" id="KW-0472">Membrane</keyword>
<protein>
    <submittedName>
        <fullName evidence="6">Ribose ABC transport system, permease protein RbsC</fullName>
    </submittedName>
</protein>
<evidence type="ECO:0000256" key="1">
    <source>
        <dbReference type="ARBA" id="ARBA00004651"/>
    </source>
</evidence>
<dbReference type="InterPro" id="IPR001851">
    <property type="entry name" value="ABC_transp_permease"/>
</dbReference>
<dbReference type="GeneID" id="96611681"/>
<dbReference type="HOGENOM" id="CLU_040769_1_1_11"/>
<dbReference type="Pfam" id="PF02653">
    <property type="entry name" value="BPD_transp_2"/>
    <property type="match status" value="1"/>
</dbReference>
<gene>
    <name evidence="6" type="ORF">KR76_23200</name>
</gene>
<evidence type="ECO:0000256" key="4">
    <source>
        <dbReference type="ARBA" id="ARBA00022989"/>
    </source>
</evidence>
<keyword evidence="4" id="KW-1133">Transmembrane helix</keyword>
<evidence type="ECO:0000313" key="6">
    <source>
        <dbReference type="EMBL" id="AIY18956.1"/>
    </source>
</evidence>
<dbReference type="CDD" id="cd06580">
    <property type="entry name" value="TM_PBP1_transp_TpRbsC_like"/>
    <property type="match status" value="1"/>
</dbReference>
<keyword evidence="7" id="KW-1185">Reference proteome</keyword>
<proteinExistence type="predicted"/>
<dbReference type="GO" id="GO:0022857">
    <property type="term" value="F:transmembrane transporter activity"/>
    <property type="evidence" value="ECO:0007669"/>
    <property type="project" value="InterPro"/>
</dbReference>
<dbReference type="EMBL" id="CP009896">
    <property type="protein sequence ID" value="AIY18956.1"/>
    <property type="molecule type" value="Genomic_DNA"/>
</dbReference>
<dbReference type="KEGG" id="psim:KR76_23200"/>
<accession>A0A0A1DNI8</accession>
<sequence length="310" mass="33248">MGEITELLTLMIPAMVPFLLAAQGTVLSGRAGVFNVSQEGLMVLGAAVGFLVSFKVGSNTVGMAAAFAIAGVFGLVLAYMTTQLRLDQFVVGLALYFAALGAAGLLYREVIGVTMEPPLIPTLEDKPIPLLSDIPFLGEVLFDHDLVVYLAFAISVAIWWFMYKTRSGLAFRSIGENPKAADSLGINVTWARTWSTVVGSGLVGMAGAYLPMVYTGLYTEGMVAGRGWLVIALAFLGGWRPHLVIAGAAFFAGMEVLALRAQVAGIGIPHQFVLMLPYVATLLVMVFAFRWARQPSFLGRNYDRESRLVG</sequence>
<dbReference type="PANTHER" id="PTHR43370">
    <property type="entry name" value="SUGAR ABC TRANSPORTER INTEGRAL MEMBRANE PROTEIN-RELATED"/>
    <property type="match status" value="1"/>
</dbReference>
<dbReference type="Proteomes" id="UP000030300">
    <property type="component" value="Chromosome"/>
</dbReference>
<dbReference type="AlphaFoldDB" id="A0A0A1DNI8"/>
<dbReference type="PANTHER" id="PTHR43370:SF2">
    <property type="entry name" value="ABC TRANSPORTER PERMEASE PROTEIN"/>
    <property type="match status" value="1"/>
</dbReference>
<keyword evidence="3" id="KW-0812">Transmembrane</keyword>
<evidence type="ECO:0000256" key="3">
    <source>
        <dbReference type="ARBA" id="ARBA00022692"/>
    </source>
</evidence>
<evidence type="ECO:0000256" key="2">
    <source>
        <dbReference type="ARBA" id="ARBA00022475"/>
    </source>
</evidence>
<evidence type="ECO:0000256" key="5">
    <source>
        <dbReference type="ARBA" id="ARBA00023136"/>
    </source>
</evidence>
<reference evidence="6 7" key="1">
    <citation type="journal article" date="2015" name="Genome Announc.">
        <title>Complete Genome Sequence of Steroid-Transforming Nocardioides simplex VKM Ac-2033D.</title>
        <authorList>
            <person name="Shtratnikova V.Y."/>
            <person name="Schelkunov M.I."/>
            <person name="Pekov Y.A."/>
            <person name="Fokina V.V."/>
            <person name="Logacheva M.D."/>
            <person name="Sokolov S.L."/>
            <person name="Bragin E.Y."/>
            <person name="Ashapkin V.V."/>
            <person name="Donova M.V."/>
        </authorList>
    </citation>
    <scope>NUCLEOTIDE SEQUENCE [LARGE SCALE GENOMIC DNA]</scope>
    <source>
        <strain evidence="6 7">VKM Ac-2033D</strain>
    </source>
</reference>
<dbReference type="STRING" id="2045.KR76_23200"/>